<dbReference type="InterPro" id="IPR013324">
    <property type="entry name" value="RNA_pol_sigma_r3/r4-like"/>
</dbReference>
<evidence type="ECO:0000313" key="2">
    <source>
        <dbReference type="EMBL" id="CUN44072.1"/>
    </source>
</evidence>
<feature type="domain" description="HTH luxR-type" evidence="1">
    <location>
        <begin position="109"/>
        <end position="136"/>
    </location>
</feature>
<dbReference type="InterPro" id="IPR036388">
    <property type="entry name" value="WH-like_DNA-bd_sf"/>
</dbReference>
<gene>
    <name evidence="2" type="ORF">ERS852481_00163</name>
</gene>
<dbReference type="SUPFAM" id="SSF88659">
    <property type="entry name" value="Sigma3 and sigma4 domains of RNA polymerase sigma factors"/>
    <property type="match status" value="1"/>
</dbReference>
<dbReference type="GO" id="GO:0006352">
    <property type="term" value="P:DNA-templated transcription initiation"/>
    <property type="evidence" value="ECO:0007669"/>
    <property type="project" value="InterPro"/>
</dbReference>
<organism evidence="2 3">
    <name type="scientific">Coprococcus comes</name>
    <dbReference type="NCBI Taxonomy" id="410072"/>
    <lineage>
        <taxon>Bacteria</taxon>
        <taxon>Bacillati</taxon>
        <taxon>Bacillota</taxon>
        <taxon>Clostridia</taxon>
        <taxon>Lachnospirales</taxon>
        <taxon>Lachnospiraceae</taxon>
        <taxon>Coprococcus</taxon>
    </lineage>
</organism>
<dbReference type="InterPro" id="IPR013249">
    <property type="entry name" value="RNA_pol_sigma70_r4_t2"/>
</dbReference>
<reference evidence="2 3" key="1">
    <citation type="submission" date="2015-09" db="EMBL/GenBank/DDBJ databases">
        <authorList>
            <consortium name="Pathogen Informatics"/>
        </authorList>
    </citation>
    <scope>NUCLEOTIDE SEQUENCE [LARGE SCALE GENOMIC DNA]</scope>
    <source>
        <strain evidence="2 3">2789STDY5834866</strain>
    </source>
</reference>
<dbReference type="InterPro" id="IPR000792">
    <property type="entry name" value="Tscrpt_reg_LuxR_C"/>
</dbReference>
<proteinExistence type="predicted"/>
<name>A0A173WX29_9FIRM</name>
<dbReference type="Gene3D" id="1.10.10.10">
    <property type="entry name" value="Winged helix-like DNA-binding domain superfamily/Winged helix DNA-binding domain"/>
    <property type="match status" value="1"/>
</dbReference>
<accession>A0A173WX29</accession>
<sequence>MTFHKAKEEYKWKQWKEQEEKILRESGVSEEVIQRIRELDWQDFNAERRFWEHFSSNQEELYTQKTEEEASVALNIQQLLDSIENEQLLQILMETDKKTLQILLLKMWGFSVREIAGQMGMPEKTIYTRMERLKKKIKKVLKK</sequence>
<dbReference type="RefSeq" id="WP_055260387.1">
    <property type="nucleotide sequence ID" value="NZ_CYZK01000001.1"/>
</dbReference>
<dbReference type="Pfam" id="PF08281">
    <property type="entry name" value="Sigma70_r4_2"/>
    <property type="match status" value="1"/>
</dbReference>
<dbReference type="PROSITE" id="PS00622">
    <property type="entry name" value="HTH_LUXR_1"/>
    <property type="match status" value="1"/>
</dbReference>
<dbReference type="Proteomes" id="UP000095362">
    <property type="component" value="Unassembled WGS sequence"/>
</dbReference>
<dbReference type="GO" id="GO:0003677">
    <property type="term" value="F:DNA binding"/>
    <property type="evidence" value="ECO:0007669"/>
    <property type="project" value="InterPro"/>
</dbReference>
<dbReference type="GO" id="GO:0016987">
    <property type="term" value="F:sigma factor activity"/>
    <property type="evidence" value="ECO:0007669"/>
    <property type="project" value="InterPro"/>
</dbReference>
<evidence type="ECO:0000313" key="3">
    <source>
        <dbReference type="Proteomes" id="UP000095362"/>
    </source>
</evidence>
<dbReference type="STRING" id="410072.ERS852525_00770"/>
<protein>
    <submittedName>
        <fullName evidence="2">RNA polymerase sigma factor SigX</fullName>
    </submittedName>
</protein>
<dbReference type="AlphaFoldDB" id="A0A173WX29"/>
<dbReference type="EMBL" id="CYZK01000001">
    <property type="protein sequence ID" value="CUN44072.1"/>
    <property type="molecule type" value="Genomic_DNA"/>
</dbReference>
<evidence type="ECO:0000259" key="1">
    <source>
        <dbReference type="PROSITE" id="PS00622"/>
    </source>
</evidence>